<keyword evidence="3" id="KW-0645">Protease</keyword>
<dbReference type="InterPro" id="IPR006286">
    <property type="entry name" value="C56_PfpI-like"/>
</dbReference>
<dbReference type="CDD" id="cd03134">
    <property type="entry name" value="GATase1_PfpI_like"/>
    <property type="match status" value="1"/>
</dbReference>
<comment type="similarity">
    <text evidence="1">Belongs to the peptidase C56 family.</text>
</comment>
<dbReference type="SUPFAM" id="SSF52317">
    <property type="entry name" value="Class I glutamine amidotransferase-like"/>
    <property type="match status" value="1"/>
</dbReference>
<dbReference type="Proteomes" id="UP000500857">
    <property type="component" value="Chromosome"/>
</dbReference>
<dbReference type="InterPro" id="IPR002818">
    <property type="entry name" value="DJ-1/PfpI"/>
</dbReference>
<evidence type="ECO:0000313" key="3">
    <source>
        <dbReference type="EMBL" id="QIZ71006.1"/>
    </source>
</evidence>
<dbReference type="EMBL" id="CP051167">
    <property type="protein sequence ID" value="QIZ71006.1"/>
    <property type="molecule type" value="Genomic_DNA"/>
</dbReference>
<dbReference type="PROSITE" id="PS51276">
    <property type="entry name" value="PEPTIDASE_C56_PFPI"/>
    <property type="match status" value="1"/>
</dbReference>
<keyword evidence="3" id="KW-0378">Hydrolase</keyword>
<reference evidence="3 4" key="1">
    <citation type="submission" date="2020-04" db="EMBL/GenBank/DDBJ databases">
        <authorList>
            <person name="Basu S."/>
            <person name="Maruthanayagam V."/>
            <person name="Chakraborty S."/>
            <person name="Pramanik A."/>
            <person name="Mukherjee J."/>
            <person name="Brink B."/>
        </authorList>
    </citation>
    <scope>NUCLEOTIDE SEQUENCE [LARGE SCALE GENOMIC DNA]</scope>
    <source>
        <strain evidence="3 4">AP17</strain>
    </source>
</reference>
<evidence type="ECO:0000256" key="1">
    <source>
        <dbReference type="ARBA" id="ARBA00008542"/>
    </source>
</evidence>
<feature type="domain" description="DJ-1/PfpI" evidence="2">
    <location>
        <begin position="10"/>
        <end position="174"/>
    </location>
</feature>
<organism evidence="3 4">
    <name type="scientific">Oxynema aestuarii AP17</name>
    <dbReference type="NCBI Taxonomy" id="2064643"/>
    <lineage>
        <taxon>Bacteria</taxon>
        <taxon>Bacillati</taxon>
        <taxon>Cyanobacteriota</taxon>
        <taxon>Cyanophyceae</taxon>
        <taxon>Oscillatoriophycideae</taxon>
        <taxon>Oscillatoriales</taxon>
        <taxon>Oscillatoriaceae</taxon>
        <taxon>Oxynema</taxon>
        <taxon>Oxynema aestuarii</taxon>
    </lineage>
</organism>
<dbReference type="Gene3D" id="1.20.1260.10">
    <property type="match status" value="1"/>
</dbReference>
<dbReference type="RefSeq" id="WP_168569161.1">
    <property type="nucleotide sequence ID" value="NZ_CP051167.1"/>
</dbReference>
<dbReference type="InterPro" id="IPR012347">
    <property type="entry name" value="Ferritin-like"/>
</dbReference>
<name>A0A6H1TXR5_9CYAN</name>
<dbReference type="GO" id="GO:0006508">
    <property type="term" value="P:proteolysis"/>
    <property type="evidence" value="ECO:0007669"/>
    <property type="project" value="UniProtKB-KW"/>
</dbReference>
<dbReference type="Pfam" id="PF01965">
    <property type="entry name" value="DJ-1_PfpI"/>
    <property type="match status" value="1"/>
</dbReference>
<dbReference type="SUPFAM" id="SSF47240">
    <property type="entry name" value="Ferritin-like"/>
    <property type="match status" value="1"/>
</dbReference>
<dbReference type="InterPro" id="IPR029062">
    <property type="entry name" value="Class_I_gatase-like"/>
</dbReference>
<dbReference type="InterPro" id="IPR009078">
    <property type="entry name" value="Ferritin-like_SF"/>
</dbReference>
<accession>A0A6H1TXR5</accession>
<sequence length="363" mass="39455">MTADNSKKLKKVAILIEQNVEDSEFQVPYQALQEAGAQVQVLGARMNEEYRGKSGKVSIKPDATTAEARPREFDAVVIPGGGAPDKMRTNRNTVGFVKEAAASGKLIAAICHGPQLLIEADLLRGCRVTGYGAIRKDIENAGGTYIDEPLAIDTQLITSRQPGDLPIFTTAILSRLQLEIPDRVLPDENDTEAQWWQLGEAWGGSSKNEIIEGLNKALAGERYTQEAFRHYADKTEDAATSLLLREIAETKGRHLELLEQRIRTLGGQPAIPSFVGEALATLTSWLPSSNDLDILRRALGDLQTGAIDAAHLASKYTDPVSTMIFATIANELAHAEYRVVELYDARLGIRSPEPAKPTTGVAV</sequence>
<dbReference type="KEGG" id="oxy:HCG48_10740"/>
<dbReference type="PANTHER" id="PTHR42733">
    <property type="entry name" value="DJ-1 PROTEIN"/>
    <property type="match status" value="1"/>
</dbReference>
<dbReference type="Gene3D" id="3.40.50.880">
    <property type="match status" value="1"/>
</dbReference>
<proteinExistence type="inferred from homology"/>
<evidence type="ECO:0000259" key="2">
    <source>
        <dbReference type="Pfam" id="PF01965"/>
    </source>
</evidence>
<protein>
    <submittedName>
        <fullName evidence="3">DJ-1/PfpI/YhbO family deglycase/protease</fullName>
    </submittedName>
</protein>
<dbReference type="NCBIfam" id="TIGR01382">
    <property type="entry name" value="PfpI"/>
    <property type="match status" value="1"/>
</dbReference>
<evidence type="ECO:0000313" key="4">
    <source>
        <dbReference type="Proteomes" id="UP000500857"/>
    </source>
</evidence>
<dbReference type="CDD" id="cd00657">
    <property type="entry name" value="Ferritin_like"/>
    <property type="match status" value="1"/>
</dbReference>
<keyword evidence="4" id="KW-1185">Reference proteome</keyword>
<gene>
    <name evidence="3" type="ORF">HCG48_10740</name>
</gene>
<dbReference type="GO" id="GO:0008233">
    <property type="term" value="F:peptidase activity"/>
    <property type="evidence" value="ECO:0007669"/>
    <property type="project" value="UniProtKB-KW"/>
</dbReference>
<dbReference type="PANTHER" id="PTHR42733:SF2">
    <property type="entry name" value="DJ-1_THIJ_PFPI FAMILY PROTEIN"/>
    <property type="match status" value="1"/>
</dbReference>
<dbReference type="AlphaFoldDB" id="A0A6H1TXR5"/>